<gene>
    <name evidence="2" type="ORF">VPAL9027_02315</name>
</gene>
<dbReference type="OrthoDB" id="556502at2"/>
<keyword evidence="3" id="KW-1185">Reference proteome</keyword>
<evidence type="ECO:0000313" key="3">
    <source>
        <dbReference type="Proteomes" id="UP000189475"/>
    </source>
</evidence>
<dbReference type="GO" id="GO:0016788">
    <property type="term" value="F:hydrolase activity, acting on ester bonds"/>
    <property type="evidence" value="ECO:0007669"/>
    <property type="project" value="InterPro"/>
</dbReference>
<dbReference type="PANTHER" id="PTHR37946:SF1">
    <property type="entry name" value="SLL1969 PROTEIN"/>
    <property type="match status" value="1"/>
</dbReference>
<dbReference type="RefSeq" id="WP_077314703.1">
    <property type="nucleotide sequence ID" value="NZ_AP024888.1"/>
</dbReference>
<organism evidence="2 3">
    <name type="scientific">Vibrio palustris</name>
    <dbReference type="NCBI Taxonomy" id="1918946"/>
    <lineage>
        <taxon>Bacteria</taxon>
        <taxon>Pseudomonadati</taxon>
        <taxon>Pseudomonadota</taxon>
        <taxon>Gammaproteobacteria</taxon>
        <taxon>Vibrionales</taxon>
        <taxon>Vibrionaceae</taxon>
        <taxon>Vibrio</taxon>
    </lineage>
</organism>
<dbReference type="InterPro" id="IPR012908">
    <property type="entry name" value="PGAP1-ab_dom-like"/>
</dbReference>
<reference evidence="2 3" key="1">
    <citation type="submission" date="2017-02" db="EMBL/GenBank/DDBJ databases">
        <authorList>
            <person name="Peterson S.W."/>
        </authorList>
    </citation>
    <scope>NUCLEOTIDE SEQUENCE [LARGE SCALE GENOMIC DNA]</scope>
    <source>
        <strain evidence="2 3">CECT 9027</strain>
    </source>
</reference>
<protein>
    <submittedName>
        <fullName evidence="2">Alpha/beta hydrolase family protein</fullName>
    </submittedName>
</protein>
<evidence type="ECO:0000313" key="2">
    <source>
        <dbReference type="EMBL" id="SJL84333.1"/>
    </source>
</evidence>
<dbReference type="SUPFAM" id="SSF53474">
    <property type="entry name" value="alpha/beta-Hydrolases"/>
    <property type="match status" value="1"/>
</dbReference>
<keyword evidence="2" id="KW-0378">Hydrolase</keyword>
<accession>A0A1R4B5Y5</accession>
<proteinExistence type="predicted"/>
<feature type="domain" description="GPI inositol-deacylase PGAP1-like alpha/beta" evidence="1">
    <location>
        <begin position="33"/>
        <end position="99"/>
    </location>
</feature>
<dbReference type="STRING" id="1918946.VPAL9027_02315"/>
<dbReference type="EMBL" id="FUFT01000005">
    <property type="protein sequence ID" value="SJL84333.1"/>
    <property type="molecule type" value="Genomic_DNA"/>
</dbReference>
<dbReference type="InterPro" id="IPR029058">
    <property type="entry name" value="AB_hydrolase_fold"/>
</dbReference>
<name>A0A1R4B5Y5_9VIBR</name>
<dbReference type="AlphaFoldDB" id="A0A1R4B5Y5"/>
<dbReference type="Gene3D" id="3.40.50.1820">
    <property type="entry name" value="alpha/beta hydrolase"/>
    <property type="match status" value="1"/>
</dbReference>
<dbReference type="Pfam" id="PF07819">
    <property type="entry name" value="PGAP1"/>
    <property type="match status" value="1"/>
</dbReference>
<dbReference type="PANTHER" id="PTHR37946">
    <property type="entry name" value="SLL1969 PROTEIN"/>
    <property type="match status" value="1"/>
</dbReference>
<evidence type="ECO:0000259" key="1">
    <source>
        <dbReference type="Pfam" id="PF07819"/>
    </source>
</evidence>
<dbReference type="Proteomes" id="UP000189475">
    <property type="component" value="Unassembled WGS sequence"/>
</dbReference>
<sequence>MNIVILHGLYMSSMVMKPLGERLSALGHTTHLMNYSTTNIDADKLFREMDDALQETHNVLVGHSLGGLMIQRYLLSRDISAEQASHVVTLGSPMQGASIVKIIEKIGMRGILGNSVDFGLEPMDNIWGLPQKLGCIAGKIKVGFLPLFHGLKEASDGTVSVDETRIQGMQDHVITSNTHLSLLYSDDVVSCIDYFINHDHFEHPE</sequence>